<evidence type="ECO:0000313" key="1">
    <source>
        <dbReference type="EMBL" id="JAD91645.1"/>
    </source>
</evidence>
<reference evidence="1" key="1">
    <citation type="submission" date="2014-09" db="EMBL/GenBank/DDBJ databases">
        <authorList>
            <person name="Magalhaes I.L.F."/>
            <person name="Oliveira U."/>
            <person name="Santos F.R."/>
            <person name="Vidigal T.H.D.A."/>
            <person name="Brescovit A.D."/>
            <person name="Santos A.J."/>
        </authorList>
    </citation>
    <scope>NUCLEOTIDE SEQUENCE</scope>
    <source>
        <tissue evidence="1">Shoot tissue taken approximately 20 cm above the soil surface</tissue>
    </source>
</reference>
<name>A0A0A9E184_ARUDO</name>
<dbReference type="EMBL" id="GBRH01206250">
    <property type="protein sequence ID" value="JAD91645.1"/>
    <property type="molecule type" value="Transcribed_RNA"/>
</dbReference>
<sequence>MGPSHFCGMSINGLSKFVEIIMQTIDFYKLYISQVYFLYKINLCQVAIFS</sequence>
<accession>A0A0A9E184</accession>
<organism evidence="1">
    <name type="scientific">Arundo donax</name>
    <name type="common">Giant reed</name>
    <name type="synonym">Donax arundinaceus</name>
    <dbReference type="NCBI Taxonomy" id="35708"/>
    <lineage>
        <taxon>Eukaryota</taxon>
        <taxon>Viridiplantae</taxon>
        <taxon>Streptophyta</taxon>
        <taxon>Embryophyta</taxon>
        <taxon>Tracheophyta</taxon>
        <taxon>Spermatophyta</taxon>
        <taxon>Magnoliopsida</taxon>
        <taxon>Liliopsida</taxon>
        <taxon>Poales</taxon>
        <taxon>Poaceae</taxon>
        <taxon>PACMAD clade</taxon>
        <taxon>Arundinoideae</taxon>
        <taxon>Arundineae</taxon>
        <taxon>Arundo</taxon>
    </lineage>
</organism>
<proteinExistence type="predicted"/>
<protein>
    <submittedName>
        <fullName evidence="1">Uncharacterized protein</fullName>
    </submittedName>
</protein>
<dbReference type="AlphaFoldDB" id="A0A0A9E184"/>
<reference evidence="1" key="2">
    <citation type="journal article" date="2015" name="Data Brief">
        <title>Shoot transcriptome of the giant reed, Arundo donax.</title>
        <authorList>
            <person name="Barrero R.A."/>
            <person name="Guerrero F.D."/>
            <person name="Moolhuijzen P."/>
            <person name="Goolsby J.A."/>
            <person name="Tidwell J."/>
            <person name="Bellgard S.E."/>
            <person name="Bellgard M.I."/>
        </authorList>
    </citation>
    <scope>NUCLEOTIDE SEQUENCE</scope>
    <source>
        <tissue evidence="1">Shoot tissue taken approximately 20 cm above the soil surface</tissue>
    </source>
</reference>